<comment type="caution">
    <text evidence="6">The sequence shown here is derived from an EMBL/GenBank/DDBJ whole genome shotgun (WGS) entry which is preliminary data.</text>
</comment>
<dbReference type="PROSITE" id="PS50931">
    <property type="entry name" value="HTH_LYSR"/>
    <property type="match status" value="1"/>
</dbReference>
<dbReference type="InterPro" id="IPR036388">
    <property type="entry name" value="WH-like_DNA-bd_sf"/>
</dbReference>
<evidence type="ECO:0000256" key="2">
    <source>
        <dbReference type="ARBA" id="ARBA00023015"/>
    </source>
</evidence>
<dbReference type="RefSeq" id="WP_345589239.1">
    <property type="nucleotide sequence ID" value="NZ_BAABJG010000015.1"/>
</dbReference>
<comment type="similarity">
    <text evidence="1">Belongs to the LysR transcriptional regulatory family.</text>
</comment>
<dbReference type="SUPFAM" id="SSF53850">
    <property type="entry name" value="Periplasmic binding protein-like II"/>
    <property type="match status" value="1"/>
</dbReference>
<feature type="domain" description="HTH lysR-type" evidence="5">
    <location>
        <begin position="1"/>
        <end position="58"/>
    </location>
</feature>
<dbReference type="CDD" id="cd05466">
    <property type="entry name" value="PBP2_LTTR_substrate"/>
    <property type="match status" value="1"/>
</dbReference>
<dbReference type="Gene3D" id="1.10.10.10">
    <property type="entry name" value="Winged helix-like DNA-binding domain superfamily/Winged helix DNA-binding domain"/>
    <property type="match status" value="1"/>
</dbReference>
<dbReference type="InterPro" id="IPR050950">
    <property type="entry name" value="HTH-type_LysR_regulators"/>
</dbReference>
<organism evidence="6 7">
    <name type="scientific">Paenibacillus vulneris</name>
    <dbReference type="NCBI Taxonomy" id="1133364"/>
    <lineage>
        <taxon>Bacteria</taxon>
        <taxon>Bacillati</taxon>
        <taxon>Bacillota</taxon>
        <taxon>Bacilli</taxon>
        <taxon>Bacillales</taxon>
        <taxon>Paenibacillaceae</taxon>
        <taxon>Paenibacillus</taxon>
    </lineage>
</organism>
<protein>
    <submittedName>
        <fullName evidence="6">LysR family transcriptional regulator</fullName>
    </submittedName>
</protein>
<accession>A0ABW3UQX1</accession>
<dbReference type="Pfam" id="PF03466">
    <property type="entry name" value="LysR_substrate"/>
    <property type="match status" value="1"/>
</dbReference>
<reference evidence="7" key="1">
    <citation type="journal article" date="2019" name="Int. J. Syst. Evol. Microbiol.">
        <title>The Global Catalogue of Microorganisms (GCM) 10K type strain sequencing project: providing services to taxonomists for standard genome sequencing and annotation.</title>
        <authorList>
            <consortium name="The Broad Institute Genomics Platform"/>
            <consortium name="The Broad Institute Genome Sequencing Center for Infectious Disease"/>
            <person name="Wu L."/>
            <person name="Ma J."/>
        </authorList>
    </citation>
    <scope>NUCLEOTIDE SEQUENCE [LARGE SCALE GENOMIC DNA]</scope>
    <source>
        <strain evidence="7">CCUG 53270</strain>
    </source>
</reference>
<dbReference type="PANTHER" id="PTHR30419:SF8">
    <property type="entry name" value="NITROGEN ASSIMILATION TRANSCRIPTIONAL ACTIVATOR-RELATED"/>
    <property type="match status" value="1"/>
</dbReference>
<gene>
    <name evidence="6" type="ORF">ACFQ4B_23850</name>
</gene>
<dbReference type="EMBL" id="JBHTLU010000031">
    <property type="protein sequence ID" value="MFD1223160.1"/>
    <property type="molecule type" value="Genomic_DNA"/>
</dbReference>
<proteinExistence type="inferred from homology"/>
<dbReference type="PRINTS" id="PR00039">
    <property type="entry name" value="HTHLYSR"/>
</dbReference>
<dbReference type="InterPro" id="IPR000847">
    <property type="entry name" value="LysR_HTH_N"/>
</dbReference>
<dbReference type="PANTHER" id="PTHR30419">
    <property type="entry name" value="HTH-TYPE TRANSCRIPTIONAL REGULATOR YBHD"/>
    <property type="match status" value="1"/>
</dbReference>
<evidence type="ECO:0000256" key="3">
    <source>
        <dbReference type="ARBA" id="ARBA00023125"/>
    </source>
</evidence>
<dbReference type="SUPFAM" id="SSF46785">
    <property type="entry name" value="Winged helix' DNA-binding domain"/>
    <property type="match status" value="1"/>
</dbReference>
<evidence type="ECO:0000256" key="4">
    <source>
        <dbReference type="ARBA" id="ARBA00023163"/>
    </source>
</evidence>
<evidence type="ECO:0000256" key="1">
    <source>
        <dbReference type="ARBA" id="ARBA00009437"/>
    </source>
</evidence>
<sequence length="293" mass="33660">MELRQLEYFIAVCEEMHFTRAAEKIGISQPTLSQQIGALEDELNTPLFDRIGKKIAITEAGLILLEQSKQILRNLQNVKDSILDLQHIRRGALSVGTLPSDLDYRISRLLIDYYHDYPNIHLRVVSSVNIEELVLANEVDIGICNMSFIDDRLVHIPLCQEKYMLVVSEHHPLSERDYIHLEELRHIDTVMYPMGFIGRELIERCCRSRGFQLKTIMETTSVLSLINIVKANIGATIQPLQLIQSMKESTLRCIPFKEDAPTRELVIIYRKDRFLSKAAQAFISRLADHFSAL</sequence>
<evidence type="ECO:0000313" key="6">
    <source>
        <dbReference type="EMBL" id="MFD1223160.1"/>
    </source>
</evidence>
<evidence type="ECO:0000313" key="7">
    <source>
        <dbReference type="Proteomes" id="UP001597180"/>
    </source>
</evidence>
<dbReference type="Pfam" id="PF00126">
    <property type="entry name" value="HTH_1"/>
    <property type="match status" value="1"/>
</dbReference>
<evidence type="ECO:0000259" key="5">
    <source>
        <dbReference type="PROSITE" id="PS50931"/>
    </source>
</evidence>
<dbReference type="InterPro" id="IPR005119">
    <property type="entry name" value="LysR_subst-bd"/>
</dbReference>
<dbReference type="Proteomes" id="UP001597180">
    <property type="component" value="Unassembled WGS sequence"/>
</dbReference>
<keyword evidence="7" id="KW-1185">Reference proteome</keyword>
<name>A0ABW3UQX1_9BACL</name>
<keyword evidence="2" id="KW-0805">Transcription regulation</keyword>
<dbReference type="Gene3D" id="3.40.190.290">
    <property type="match status" value="1"/>
</dbReference>
<keyword evidence="3" id="KW-0238">DNA-binding</keyword>
<keyword evidence="4" id="KW-0804">Transcription</keyword>
<dbReference type="InterPro" id="IPR036390">
    <property type="entry name" value="WH_DNA-bd_sf"/>
</dbReference>